<comment type="caution">
    <text evidence="1">The sequence shown here is derived from an EMBL/GenBank/DDBJ whole genome shotgun (WGS) entry which is preliminary data.</text>
</comment>
<sequence>MFQIWYEGSFSREYFLIKVFFPLEGFIQDFLVNDMVAEDCSWNLDLFQVWLPTNVVRRIITNPSPHTTAGPDRIVFLHTSLGLFSLKSVLLTDAERLRREVRHDSSCLLCGNGLKDALHTIRDCPAAREVWRQVVSIRHSNNLFSGDLHEWLATNLHYSSKLIMGEVKWSSLFSLLAWRIWKTRNLFIFQDLAWNLVEIVTVSYSWAKQYGLMNKDDRGMNHDSCLRNSLPDNWVFLNIDGVVQIVSGRASIGGMVQDSSGVWILGYNRSLGQCSSLMSNYGISSINW</sequence>
<reference evidence="1 2" key="1">
    <citation type="submission" date="2023-03" db="EMBL/GenBank/DDBJ databases">
        <title>WGS of Gossypium arboreum.</title>
        <authorList>
            <person name="Yu D."/>
        </authorList>
    </citation>
    <scope>NUCLEOTIDE SEQUENCE [LARGE SCALE GENOMIC DNA]</scope>
    <source>
        <tissue evidence="1">Leaf</tissue>
    </source>
</reference>
<protein>
    <recommendedName>
        <fullName evidence="3">Reverse transcriptase zinc-binding domain-containing protein</fullName>
    </recommendedName>
</protein>
<dbReference type="EMBL" id="JARKNE010000013">
    <property type="protein sequence ID" value="KAK5771611.1"/>
    <property type="molecule type" value="Genomic_DNA"/>
</dbReference>
<evidence type="ECO:0000313" key="2">
    <source>
        <dbReference type="Proteomes" id="UP001358586"/>
    </source>
</evidence>
<proteinExistence type="predicted"/>
<dbReference type="Proteomes" id="UP001358586">
    <property type="component" value="Chromosome 13"/>
</dbReference>
<evidence type="ECO:0008006" key="3">
    <source>
        <dbReference type="Google" id="ProtNLM"/>
    </source>
</evidence>
<accession>A0ABR0MEM3</accession>
<name>A0ABR0MEM3_GOSAR</name>
<gene>
    <name evidence="1" type="ORF">PVK06_047836</name>
</gene>
<organism evidence="1 2">
    <name type="scientific">Gossypium arboreum</name>
    <name type="common">Tree cotton</name>
    <name type="synonym">Gossypium nanking</name>
    <dbReference type="NCBI Taxonomy" id="29729"/>
    <lineage>
        <taxon>Eukaryota</taxon>
        <taxon>Viridiplantae</taxon>
        <taxon>Streptophyta</taxon>
        <taxon>Embryophyta</taxon>
        <taxon>Tracheophyta</taxon>
        <taxon>Spermatophyta</taxon>
        <taxon>Magnoliopsida</taxon>
        <taxon>eudicotyledons</taxon>
        <taxon>Gunneridae</taxon>
        <taxon>Pentapetalae</taxon>
        <taxon>rosids</taxon>
        <taxon>malvids</taxon>
        <taxon>Malvales</taxon>
        <taxon>Malvaceae</taxon>
        <taxon>Malvoideae</taxon>
        <taxon>Gossypium</taxon>
    </lineage>
</organism>
<evidence type="ECO:0000313" key="1">
    <source>
        <dbReference type="EMBL" id="KAK5771611.1"/>
    </source>
</evidence>
<keyword evidence="2" id="KW-1185">Reference proteome</keyword>